<accession>A0A154PP63</accession>
<gene>
    <name evidence="1" type="ORF">WN55_04857</name>
</gene>
<sequence>MIEFVDQLVVTSWNYRVSGEASESFFKRRRIEYARRKPIFPVEKFTARPTVFKEKGA</sequence>
<organism evidence="1 2">
    <name type="scientific">Dufourea novaeangliae</name>
    <name type="common">Sweat bee</name>
    <dbReference type="NCBI Taxonomy" id="178035"/>
    <lineage>
        <taxon>Eukaryota</taxon>
        <taxon>Metazoa</taxon>
        <taxon>Ecdysozoa</taxon>
        <taxon>Arthropoda</taxon>
        <taxon>Hexapoda</taxon>
        <taxon>Insecta</taxon>
        <taxon>Pterygota</taxon>
        <taxon>Neoptera</taxon>
        <taxon>Endopterygota</taxon>
        <taxon>Hymenoptera</taxon>
        <taxon>Apocrita</taxon>
        <taxon>Aculeata</taxon>
        <taxon>Apoidea</taxon>
        <taxon>Anthophila</taxon>
        <taxon>Halictidae</taxon>
        <taxon>Rophitinae</taxon>
        <taxon>Dufourea</taxon>
    </lineage>
</organism>
<dbReference type="Proteomes" id="UP000076502">
    <property type="component" value="Unassembled WGS sequence"/>
</dbReference>
<evidence type="ECO:0000313" key="1">
    <source>
        <dbReference type="EMBL" id="KZC12960.1"/>
    </source>
</evidence>
<dbReference type="EMBL" id="KQ434978">
    <property type="protein sequence ID" value="KZC12960.1"/>
    <property type="molecule type" value="Genomic_DNA"/>
</dbReference>
<keyword evidence="2" id="KW-1185">Reference proteome</keyword>
<protein>
    <submittedName>
        <fullName evidence="1">Uncharacterized protein</fullName>
    </submittedName>
</protein>
<dbReference type="AlphaFoldDB" id="A0A154PP63"/>
<proteinExistence type="predicted"/>
<reference evidence="1 2" key="1">
    <citation type="submission" date="2015-07" db="EMBL/GenBank/DDBJ databases">
        <title>The genome of Dufourea novaeangliae.</title>
        <authorList>
            <person name="Pan H."/>
            <person name="Kapheim K."/>
        </authorList>
    </citation>
    <scope>NUCLEOTIDE SEQUENCE [LARGE SCALE GENOMIC DNA]</scope>
    <source>
        <strain evidence="1">0120121106</strain>
        <tissue evidence="1">Whole body</tissue>
    </source>
</reference>
<name>A0A154PP63_DUFNO</name>
<evidence type="ECO:0000313" key="2">
    <source>
        <dbReference type="Proteomes" id="UP000076502"/>
    </source>
</evidence>